<dbReference type="OrthoDB" id="10049244at2759"/>
<reference evidence="9 10" key="1">
    <citation type="submission" date="2015-07" db="EMBL/GenBank/DDBJ databases">
        <title>Emmonsia species relationships and genome sequence.</title>
        <authorList>
            <consortium name="The Broad Institute Genomics Platform"/>
            <person name="Cuomo C.A."/>
            <person name="Munoz J.F."/>
            <person name="Imamovic A."/>
            <person name="Priest M.E."/>
            <person name="Young S."/>
            <person name="Clay O.K."/>
            <person name="McEwen J.G."/>
        </authorList>
    </citation>
    <scope>NUCLEOTIDE SEQUENCE [LARGE SCALE GENOMIC DNA]</scope>
    <source>
        <strain evidence="9 10">UAMH 9510</strain>
    </source>
</reference>
<dbReference type="VEuPathDB" id="FungiDB:AJ78_00093"/>
<feature type="region of interest" description="Disordered" evidence="7">
    <location>
        <begin position="758"/>
        <end position="785"/>
    </location>
</feature>
<dbReference type="Pfam" id="PF11815">
    <property type="entry name" value="DUF3336"/>
    <property type="match status" value="1"/>
</dbReference>
<dbReference type="EMBL" id="LGRN01000002">
    <property type="protein sequence ID" value="OJD19899.1"/>
    <property type="molecule type" value="Genomic_DNA"/>
</dbReference>
<dbReference type="AlphaFoldDB" id="A0A1J9QI78"/>
<protein>
    <recommendedName>
        <fullName evidence="6">Patatin-like phospholipase domain-containing protein</fullName>
        <ecNumber evidence="6">3.1.1.-</ecNumber>
    </recommendedName>
</protein>
<feature type="domain" description="PNPLA" evidence="8">
    <location>
        <begin position="224"/>
        <end position="421"/>
    </location>
</feature>
<feature type="active site" description="Proton acceptor" evidence="5">
    <location>
        <position position="408"/>
    </location>
</feature>
<dbReference type="GO" id="GO:0006641">
    <property type="term" value="P:triglyceride metabolic process"/>
    <property type="evidence" value="ECO:0007669"/>
    <property type="project" value="UniProtKB-ARBA"/>
</dbReference>
<feature type="active site" description="Nucleophile" evidence="5">
    <location>
        <position position="257"/>
    </location>
</feature>
<evidence type="ECO:0000256" key="6">
    <source>
        <dbReference type="RuleBase" id="RU362055"/>
    </source>
</evidence>
<dbReference type="CDD" id="cd07230">
    <property type="entry name" value="Pat_TGL4-5_like"/>
    <property type="match status" value="1"/>
</dbReference>
<dbReference type="GO" id="GO:0004806">
    <property type="term" value="F:triacylglycerol lipase activity"/>
    <property type="evidence" value="ECO:0007669"/>
    <property type="project" value="InterPro"/>
</dbReference>
<dbReference type="InterPro" id="IPR016035">
    <property type="entry name" value="Acyl_Trfase/lysoPLipase"/>
</dbReference>
<evidence type="ECO:0000256" key="5">
    <source>
        <dbReference type="PROSITE-ProRule" id="PRU01161"/>
    </source>
</evidence>
<dbReference type="GO" id="GO:0016042">
    <property type="term" value="P:lipid catabolic process"/>
    <property type="evidence" value="ECO:0007669"/>
    <property type="project" value="UniProtKB-UniRule"/>
</dbReference>
<comment type="function">
    <text evidence="6">Lipid hydrolase.</text>
</comment>
<evidence type="ECO:0000256" key="3">
    <source>
        <dbReference type="ARBA" id="ARBA00022963"/>
    </source>
</evidence>
<evidence type="ECO:0000313" key="10">
    <source>
        <dbReference type="Proteomes" id="UP000182235"/>
    </source>
</evidence>
<evidence type="ECO:0000313" key="9">
    <source>
        <dbReference type="EMBL" id="OJD19899.1"/>
    </source>
</evidence>
<organism evidence="9 10">
    <name type="scientific">Emergomyces pasteurianus Ep9510</name>
    <dbReference type="NCBI Taxonomy" id="1447872"/>
    <lineage>
        <taxon>Eukaryota</taxon>
        <taxon>Fungi</taxon>
        <taxon>Dikarya</taxon>
        <taxon>Ascomycota</taxon>
        <taxon>Pezizomycotina</taxon>
        <taxon>Eurotiomycetes</taxon>
        <taxon>Eurotiomycetidae</taxon>
        <taxon>Onygenales</taxon>
        <taxon>Ajellomycetaceae</taxon>
        <taxon>Emergomyces</taxon>
    </lineage>
</organism>
<comment type="caution">
    <text evidence="5">Lacks conserved residue(s) required for the propagation of feature annotation.</text>
</comment>
<comment type="caution">
    <text evidence="9">The sequence shown here is derived from an EMBL/GenBank/DDBJ whole genome shotgun (WGS) entry which is preliminary data.</text>
</comment>
<dbReference type="PANTHER" id="PTHR14226">
    <property type="entry name" value="NEUROPATHY TARGET ESTERASE/SWISS CHEESE D.MELANOGASTER"/>
    <property type="match status" value="1"/>
</dbReference>
<dbReference type="SUPFAM" id="SSF52151">
    <property type="entry name" value="FabD/lysophospholipase-like"/>
    <property type="match status" value="1"/>
</dbReference>
<keyword evidence="3 5" id="KW-0442">Lipid degradation</keyword>
<keyword evidence="2 5" id="KW-0378">Hydrolase</keyword>
<dbReference type="EC" id="3.1.1.-" evidence="6"/>
<dbReference type="Gene3D" id="3.40.1090.10">
    <property type="entry name" value="Cytosolic phospholipase A2 catalytic domain"/>
    <property type="match status" value="1"/>
</dbReference>
<accession>A0A1J9QI78</accession>
<name>A0A1J9QI78_9EURO</name>
<dbReference type="STRING" id="1447872.A0A1J9QI78"/>
<dbReference type="InterPro" id="IPR050301">
    <property type="entry name" value="NTE"/>
</dbReference>
<feature type="compositionally biased region" description="Basic residues" evidence="7">
    <location>
        <begin position="618"/>
        <end position="627"/>
    </location>
</feature>
<feature type="region of interest" description="Disordered" evidence="7">
    <location>
        <begin position="590"/>
        <end position="632"/>
    </location>
</feature>
<feature type="compositionally biased region" description="Low complexity" evidence="7">
    <location>
        <begin position="729"/>
        <end position="738"/>
    </location>
</feature>
<comment type="subcellular location">
    <subcellularLocation>
        <location evidence="6">Membrane</location>
        <topology evidence="6">Single-pass membrane protein</topology>
    </subcellularLocation>
</comment>
<evidence type="ECO:0000256" key="4">
    <source>
        <dbReference type="ARBA" id="ARBA00023098"/>
    </source>
</evidence>
<sequence>MPLWRDQAVVALPCQRQKQSPISPTTTDAQPRPDLSYLRKLTSNSLFSFVWASVTQAGAVIYKLRSRPAKAEELRIEEKKRILSLRLRQATTLPDWLDIAGELDELDGNNEWKATFECDEYDPVLVQRRLHDLENARLTCDAAAMTHIIRTALSRDLGGMTNKSIYNHSRIGTKNLVDQYITTAAETISTLLDVSRKYDFDGAESRYLLEQLLAARQAFGRSALLLSGGATFGMNHIGVAKALWETRLLPRIISGSSAGSIVSAVLCVYTDEELPEVLSNVGYGDFSVFSDEDNRLRVFQRLTRFIKHGSFFDIAHLTRVMRDLLGDVTFQEAYNRTRRILNIGVSNAGIYELPRLLNYITAPNVLIWSAVATSCSVPLIFSSSSLMAKDPITGEITEWHDAPHRWIDGSVDHDLPMTRLSEMFNVNHFIVSQVNPHVVPFIPQEETFFFSDVVEKQLESGWMQYLTGVARDEALHRMHVLSEIGVFPNILRQLRSIMSQRYHGDINILPQIPYDVFPSILRNPTSEFMAQACLSGERATWPKLGRIRNHCAVELALDSAVQTMRARVIFRVDRVDPLVRTIIARTPDQRGLYQRRARAQRSSSYSAEAGEDSQTTRRPAHQLRKSRSSVSHEHVGFDVTYTRVPTDRMSLQSRKPRLSKISTARKANRSSSLFTLGLEPDDSQLDIELPRNFRLPEPILPNETPYSNMSEWASASRAQSPARSHRSSSAHVSATTPTRSPVVATAVLSAASLPTCIMSSGSATGPASPTEQYRRTFHQSSDSSY</sequence>
<keyword evidence="4 5" id="KW-0443">Lipid metabolism</keyword>
<proteinExistence type="inferred from homology"/>
<dbReference type="InterPro" id="IPR002641">
    <property type="entry name" value="PNPLA_dom"/>
</dbReference>
<dbReference type="Proteomes" id="UP000182235">
    <property type="component" value="Unassembled WGS sequence"/>
</dbReference>
<evidence type="ECO:0000256" key="7">
    <source>
        <dbReference type="SAM" id="MobiDB-lite"/>
    </source>
</evidence>
<evidence type="ECO:0000259" key="8">
    <source>
        <dbReference type="PROSITE" id="PS51635"/>
    </source>
</evidence>
<feature type="short sequence motif" description="GXSXG" evidence="5">
    <location>
        <begin position="255"/>
        <end position="259"/>
    </location>
</feature>
<comment type="similarity">
    <text evidence="6">Belongs to the PLPL family.</text>
</comment>
<feature type="region of interest" description="Disordered" evidence="7">
    <location>
        <begin position="706"/>
        <end position="738"/>
    </location>
</feature>
<feature type="compositionally biased region" description="Low complexity" evidence="7">
    <location>
        <begin position="713"/>
        <end position="722"/>
    </location>
</feature>
<evidence type="ECO:0000256" key="2">
    <source>
        <dbReference type="ARBA" id="ARBA00022801"/>
    </source>
</evidence>
<dbReference type="GO" id="GO:0016020">
    <property type="term" value="C:membrane"/>
    <property type="evidence" value="ECO:0007669"/>
    <property type="project" value="UniProtKB-SubCell"/>
</dbReference>
<comment type="function">
    <text evidence="1">Probable lipid hydrolase.</text>
</comment>
<dbReference type="Pfam" id="PF01734">
    <property type="entry name" value="Patatin"/>
    <property type="match status" value="1"/>
</dbReference>
<dbReference type="PANTHER" id="PTHR14226:SF10">
    <property type="entry name" value="TRIACYLGLYCEROL LIPASE 4-RELATED"/>
    <property type="match status" value="1"/>
</dbReference>
<keyword evidence="10" id="KW-1185">Reference proteome</keyword>
<dbReference type="InterPro" id="IPR021771">
    <property type="entry name" value="Triacylglycerol_lipase_N"/>
</dbReference>
<evidence type="ECO:0000256" key="1">
    <source>
        <dbReference type="ARBA" id="ARBA00002682"/>
    </source>
</evidence>
<dbReference type="PROSITE" id="PS51635">
    <property type="entry name" value="PNPLA"/>
    <property type="match status" value="1"/>
</dbReference>
<feature type="compositionally biased region" description="Polar residues" evidence="7">
    <location>
        <begin position="758"/>
        <end position="771"/>
    </location>
</feature>
<gene>
    <name evidence="9" type="ORF">AJ78_00093</name>
</gene>